<dbReference type="Proteomes" id="UP001529514">
    <property type="component" value="Chromosome"/>
</dbReference>
<reference evidence="1 2" key="1">
    <citation type="submission" date="2023-10" db="EMBL/GenBank/DDBJ databases">
        <title>Xenorhabdus taiwanensis sp. nov., a symbiotic bacterium associated with the entomopathogenic nematode Steinernema taiwanensis.</title>
        <authorList>
            <person name="Tseng C.T."/>
            <person name="Shu H.Y."/>
            <person name="Chen M.H."/>
            <person name="Fang Y.J."/>
            <person name="Wu T.L."/>
            <person name="Lin Y.C."/>
            <person name="Huang C.J."/>
        </authorList>
    </citation>
    <scope>NUCLEOTIDE SEQUENCE [LARGE SCALE GENOMIC DNA]</scope>
    <source>
        <strain evidence="1 2">TCT-1</strain>
    </source>
</reference>
<protein>
    <submittedName>
        <fullName evidence="1">Tail fiber assembly protein</fullName>
    </submittedName>
</protein>
<accession>A0ABM8JUQ0</accession>
<dbReference type="InterPro" id="IPR003458">
    <property type="entry name" value="Phage_T4_Gp38_tail_assem"/>
</dbReference>
<proteinExistence type="predicted"/>
<gene>
    <name evidence="1" type="ORF">TCT1_13590</name>
</gene>
<dbReference type="EMBL" id="AP028978">
    <property type="protein sequence ID" value="BET96438.1"/>
    <property type="molecule type" value="Genomic_DNA"/>
</dbReference>
<name>A0ABM8JUQ0_9GAMM</name>
<dbReference type="InterPro" id="IPR051220">
    <property type="entry name" value="TFA_Chaperone"/>
</dbReference>
<dbReference type="PANTHER" id="PTHR34413:SF2">
    <property type="entry name" value="PROPHAGE TAIL FIBER ASSEMBLY PROTEIN HOMOLOG TFAE-RELATED"/>
    <property type="match status" value="1"/>
</dbReference>
<dbReference type="Pfam" id="PF02413">
    <property type="entry name" value="Caudo_TAP"/>
    <property type="match status" value="1"/>
</dbReference>
<dbReference type="PANTHER" id="PTHR34413">
    <property type="entry name" value="PROPHAGE TAIL FIBER ASSEMBLY PROTEIN HOMOLOG TFAE-RELATED-RELATED"/>
    <property type="match status" value="1"/>
</dbReference>
<organism evidence="1 2">
    <name type="scientific">Xenorhabdus taiwanensis</name>
    <dbReference type="NCBI Taxonomy" id="3085177"/>
    <lineage>
        <taxon>Bacteria</taxon>
        <taxon>Pseudomonadati</taxon>
        <taxon>Pseudomonadota</taxon>
        <taxon>Gammaproteobacteria</taxon>
        <taxon>Enterobacterales</taxon>
        <taxon>Morganellaceae</taxon>
        <taxon>Xenorhabdus</taxon>
    </lineage>
</organism>
<keyword evidence="2" id="KW-1185">Reference proteome</keyword>
<evidence type="ECO:0000313" key="1">
    <source>
        <dbReference type="EMBL" id="BET96438.1"/>
    </source>
</evidence>
<evidence type="ECO:0000313" key="2">
    <source>
        <dbReference type="Proteomes" id="UP001529514"/>
    </source>
</evidence>
<sequence>MTAKLNKNRLAIVAGDMTVYNYHSETREYFSTSVEFLPVGIGIPAHSCIDAPSESKAGYAICRTADLSSWEYVADHRGETVYGIETGESRVIKALGDYPSDTTPNAPATPFDKWDGKRWVTDNRALKADQVRQSEQQKSSLRQQADIAIAPLQDAIELGMATTAENTALLRWKKYRVLLNRVDCSTAPDISWPEQPK</sequence>